<accession>A0ABS3SKP5</accession>
<dbReference type="GO" id="GO:0005524">
    <property type="term" value="F:ATP binding"/>
    <property type="evidence" value="ECO:0007669"/>
    <property type="project" value="UniProtKB-KW"/>
</dbReference>
<evidence type="ECO:0000313" key="2">
    <source>
        <dbReference type="Proteomes" id="UP000678317"/>
    </source>
</evidence>
<protein>
    <submittedName>
        <fullName evidence="1">ATP-binding protein</fullName>
    </submittedName>
</protein>
<name>A0ABS3SKP5_9CELL</name>
<gene>
    <name evidence="1" type="ORF">J4035_16865</name>
</gene>
<dbReference type="SUPFAM" id="SSF52540">
    <property type="entry name" value="P-loop containing nucleoside triphosphate hydrolases"/>
    <property type="match status" value="1"/>
</dbReference>
<dbReference type="Gene3D" id="3.40.50.300">
    <property type="entry name" value="P-loop containing nucleotide triphosphate hydrolases"/>
    <property type="match status" value="1"/>
</dbReference>
<dbReference type="EMBL" id="JAGFBM010000009">
    <property type="protein sequence ID" value="MBO3086318.1"/>
    <property type="molecule type" value="Genomic_DNA"/>
</dbReference>
<dbReference type="InterPro" id="IPR027417">
    <property type="entry name" value="P-loop_NTPase"/>
</dbReference>
<reference evidence="1 2" key="1">
    <citation type="submission" date="2021-03" db="EMBL/GenBank/DDBJ databases">
        <title>novel species in genus Cellulomonas.</title>
        <authorList>
            <person name="Zhang G."/>
        </authorList>
    </citation>
    <scope>NUCLEOTIDE SEQUENCE [LARGE SCALE GENOMIC DNA]</scope>
    <source>
        <strain evidence="2">zg-ZUI188</strain>
    </source>
</reference>
<dbReference type="Pfam" id="PF13671">
    <property type="entry name" value="AAA_33"/>
    <property type="match status" value="1"/>
</dbReference>
<dbReference type="Proteomes" id="UP000678317">
    <property type="component" value="Unassembled WGS sequence"/>
</dbReference>
<dbReference type="PANTHER" id="PTHR37807:SF3">
    <property type="entry name" value="OS07G0160300 PROTEIN"/>
    <property type="match status" value="1"/>
</dbReference>
<keyword evidence="2" id="KW-1185">Reference proteome</keyword>
<organism evidence="1 2">
    <name type="scientific">Cellulomonas fengjieae</name>
    <dbReference type="NCBI Taxonomy" id="2819978"/>
    <lineage>
        <taxon>Bacteria</taxon>
        <taxon>Bacillati</taxon>
        <taxon>Actinomycetota</taxon>
        <taxon>Actinomycetes</taxon>
        <taxon>Micrococcales</taxon>
        <taxon>Cellulomonadaceae</taxon>
        <taxon>Cellulomonas</taxon>
    </lineage>
</organism>
<keyword evidence="1" id="KW-0067">ATP-binding</keyword>
<dbReference type="PANTHER" id="PTHR37807">
    <property type="entry name" value="OS07G0160300 PROTEIN"/>
    <property type="match status" value="1"/>
</dbReference>
<keyword evidence="1" id="KW-0547">Nucleotide-binding</keyword>
<evidence type="ECO:0000313" key="1">
    <source>
        <dbReference type="EMBL" id="MBO3086318.1"/>
    </source>
</evidence>
<dbReference type="RefSeq" id="WP_208290363.1">
    <property type="nucleotide sequence ID" value="NZ_CP074404.1"/>
</dbReference>
<sequence>MTARPNLFLMVGLPGTGKTTEARRIEVEDGALRLTKDEWVKALYGQANPASATAVIEGRLISVALRALDLGVDVVLDFGLWSRDERTALRQAAETVGADAHLRYCALDADEQRRRIDRRHADEPHTTWHMSDDELARWSVAFDVPTPRELDGSGPLDEPPAGFATWDTWRTSRWPSSVDPGA</sequence>
<proteinExistence type="predicted"/>
<comment type="caution">
    <text evidence="1">The sequence shown here is derived from an EMBL/GenBank/DDBJ whole genome shotgun (WGS) entry which is preliminary data.</text>
</comment>